<evidence type="ECO:0000313" key="2">
    <source>
        <dbReference type="Proteomes" id="UP000789860"/>
    </source>
</evidence>
<name>A0ACA9JWY1_9GLOM</name>
<gene>
    <name evidence="1" type="ORF">SCALOS_LOCUS580</name>
</gene>
<protein>
    <submittedName>
        <fullName evidence="1">2100_t:CDS:1</fullName>
    </submittedName>
</protein>
<evidence type="ECO:0000313" key="1">
    <source>
        <dbReference type="EMBL" id="CAG8440426.1"/>
    </source>
</evidence>
<sequence>NNNKENSDMTVNTTEKNLNNNILKQKEPLKSLSTWDEKETQDFEREKTNLLQEMKENRDNKNKTTEKKYVILCIII</sequence>
<dbReference type="Proteomes" id="UP000789860">
    <property type="component" value="Unassembled WGS sequence"/>
</dbReference>
<reference evidence="1" key="1">
    <citation type="submission" date="2021-06" db="EMBL/GenBank/DDBJ databases">
        <authorList>
            <person name="Kallberg Y."/>
            <person name="Tangrot J."/>
            <person name="Rosling A."/>
        </authorList>
    </citation>
    <scope>NUCLEOTIDE SEQUENCE</scope>
    <source>
        <strain evidence="1">AU212A</strain>
    </source>
</reference>
<feature type="non-terminal residue" evidence="1">
    <location>
        <position position="1"/>
    </location>
</feature>
<comment type="caution">
    <text evidence="1">The sequence shown here is derived from an EMBL/GenBank/DDBJ whole genome shotgun (WGS) entry which is preliminary data.</text>
</comment>
<accession>A0ACA9JWY1</accession>
<dbReference type="EMBL" id="CAJVPM010000287">
    <property type="protein sequence ID" value="CAG8440426.1"/>
    <property type="molecule type" value="Genomic_DNA"/>
</dbReference>
<keyword evidence="2" id="KW-1185">Reference proteome</keyword>
<proteinExistence type="predicted"/>
<organism evidence="1 2">
    <name type="scientific">Scutellospora calospora</name>
    <dbReference type="NCBI Taxonomy" id="85575"/>
    <lineage>
        <taxon>Eukaryota</taxon>
        <taxon>Fungi</taxon>
        <taxon>Fungi incertae sedis</taxon>
        <taxon>Mucoromycota</taxon>
        <taxon>Glomeromycotina</taxon>
        <taxon>Glomeromycetes</taxon>
        <taxon>Diversisporales</taxon>
        <taxon>Gigasporaceae</taxon>
        <taxon>Scutellospora</taxon>
    </lineage>
</organism>